<protein>
    <submittedName>
        <fullName evidence="2">Uncharacterized protein</fullName>
    </submittedName>
</protein>
<evidence type="ECO:0000313" key="3">
    <source>
        <dbReference type="Proteomes" id="UP001055634"/>
    </source>
</evidence>
<accession>A0A9E7SRU6</accession>
<evidence type="ECO:0000256" key="1">
    <source>
        <dbReference type="SAM" id="MobiDB-lite"/>
    </source>
</evidence>
<proteinExistence type="predicted"/>
<name>A0A9E7SRU6_9CAUD</name>
<dbReference type="EMBL" id="ON529850">
    <property type="protein sequence ID" value="UTC28071.1"/>
    <property type="molecule type" value="Genomic_DNA"/>
</dbReference>
<dbReference type="Proteomes" id="UP001055634">
    <property type="component" value="Segment"/>
</dbReference>
<organism evidence="2 3">
    <name type="scientific">Brevundimonas phage vB_BpoS-Gurke</name>
    <dbReference type="NCBI Taxonomy" id="2948599"/>
    <lineage>
        <taxon>Viruses</taxon>
        <taxon>Duplodnaviria</taxon>
        <taxon>Heunggongvirae</taxon>
        <taxon>Uroviricota</taxon>
        <taxon>Caudoviricetes</taxon>
        <taxon>Jeanschmidtviridae</taxon>
        <taxon>Kikimoravirus</taxon>
        <taxon>Kikimoravirus gurke</taxon>
    </lineage>
</organism>
<evidence type="ECO:0000313" key="2">
    <source>
        <dbReference type="EMBL" id="UTC28071.1"/>
    </source>
</evidence>
<sequence length="263" mass="28692">MTDSPSVAWACLTCNSPRAVDPCPKCGTALTRPADGWEWPETPDVNRIRALAREVGYAVGVHGTLERDLDLIAVPWVADAVSPFDLAKHIATGLGGTVLDYKTQDKPCGRWSCNINADGWFKLIDLSVMPPMSGAGKTLGQRAYERMRDHNDNASSAQNSTKPWSDLSEDERREWNEDASERPYLYGLRRAGPIQHKATSSGPEKALGAAMEALLVARSQAMRGADKAGCDGWRAQEMCRQIGPLIDQALAAIQQANNPRDMT</sequence>
<feature type="compositionally biased region" description="Polar residues" evidence="1">
    <location>
        <begin position="153"/>
        <end position="163"/>
    </location>
</feature>
<gene>
    <name evidence="2" type="ORF">GURKE_00390</name>
</gene>
<reference evidence="2" key="1">
    <citation type="submission" date="2022-04" db="EMBL/GenBank/DDBJ databases">
        <authorList>
            <person name="Friedrich I."/>
            <person name="Schneider D."/>
            <person name="Poehlein A."/>
            <person name="Hertel R."/>
            <person name="Daniel R."/>
        </authorList>
    </citation>
    <scope>NUCLEOTIDE SEQUENCE</scope>
</reference>
<keyword evidence="3" id="KW-1185">Reference proteome</keyword>
<feature type="region of interest" description="Disordered" evidence="1">
    <location>
        <begin position="150"/>
        <end position="176"/>
    </location>
</feature>